<dbReference type="PRINTS" id="PR00502">
    <property type="entry name" value="NUDIXFAMILY"/>
</dbReference>
<evidence type="ECO:0000313" key="6">
    <source>
        <dbReference type="Proteomes" id="UP000405447"/>
    </source>
</evidence>
<name>A0AAQ2W0M6_STREE</name>
<dbReference type="InterPro" id="IPR020476">
    <property type="entry name" value="Nudix_hydrolase"/>
</dbReference>
<comment type="similarity">
    <text evidence="1 3">Belongs to the Nudix hydrolase family.</text>
</comment>
<evidence type="ECO:0000259" key="4">
    <source>
        <dbReference type="PROSITE" id="PS51462"/>
    </source>
</evidence>
<dbReference type="InterPro" id="IPR015797">
    <property type="entry name" value="NUDIX_hydrolase-like_dom_sf"/>
</dbReference>
<evidence type="ECO:0000256" key="1">
    <source>
        <dbReference type="ARBA" id="ARBA00005582"/>
    </source>
</evidence>
<evidence type="ECO:0000256" key="3">
    <source>
        <dbReference type="RuleBase" id="RU003476"/>
    </source>
</evidence>
<proteinExistence type="inferred from homology"/>
<sequence>MNRREAVEFVNMCMIKNGDKVLVQDRVSPDWPGITFPGGHVERGESFVDAVIREVKEETGMTTRIIVMSSFFTRQNTLLVNSSLQTKGKFGGRTLKIFLI</sequence>
<dbReference type="AlphaFoldDB" id="A0AAQ2W0M6"/>
<reference evidence="5 6" key="1">
    <citation type="submission" date="2019-04" db="EMBL/GenBank/DDBJ databases">
        <authorList>
            <consortium name="Pathogen Informatics"/>
        </authorList>
    </citation>
    <scope>NUCLEOTIDE SEQUENCE [LARGE SCALE GENOMIC DNA]</scope>
    <source>
        <strain evidence="5 6">GPSC535</strain>
    </source>
</reference>
<comment type="caution">
    <text evidence="5">The sequence shown here is derived from an EMBL/GenBank/DDBJ whole genome shotgun (WGS) entry which is preliminary data.</text>
</comment>
<dbReference type="Pfam" id="PF00293">
    <property type="entry name" value="NUDIX"/>
    <property type="match status" value="1"/>
</dbReference>
<protein>
    <submittedName>
        <fullName evidence="5">MutT/NUDIX family protein</fullName>
    </submittedName>
</protein>
<evidence type="ECO:0000256" key="2">
    <source>
        <dbReference type="ARBA" id="ARBA00022801"/>
    </source>
</evidence>
<dbReference type="PANTHER" id="PTHR43736:SF1">
    <property type="entry name" value="DIHYDRONEOPTERIN TRIPHOSPHATE DIPHOSPHATASE"/>
    <property type="match status" value="1"/>
</dbReference>
<dbReference type="PANTHER" id="PTHR43736">
    <property type="entry name" value="ADP-RIBOSE PYROPHOSPHATASE"/>
    <property type="match status" value="1"/>
</dbReference>
<dbReference type="PROSITE" id="PS51462">
    <property type="entry name" value="NUDIX"/>
    <property type="match status" value="1"/>
</dbReference>
<gene>
    <name evidence="5" type="ORF">SAMEA3389245_01914</name>
</gene>
<dbReference type="InterPro" id="IPR020084">
    <property type="entry name" value="NUDIX_hydrolase_CS"/>
</dbReference>
<dbReference type="SUPFAM" id="SSF55811">
    <property type="entry name" value="Nudix"/>
    <property type="match status" value="1"/>
</dbReference>
<dbReference type="InterPro" id="IPR000086">
    <property type="entry name" value="NUDIX_hydrolase_dom"/>
</dbReference>
<evidence type="ECO:0000313" key="5">
    <source>
        <dbReference type="EMBL" id="VST74388.1"/>
    </source>
</evidence>
<dbReference type="GO" id="GO:0016787">
    <property type="term" value="F:hydrolase activity"/>
    <property type="evidence" value="ECO:0007669"/>
    <property type="project" value="UniProtKB-KW"/>
</dbReference>
<accession>A0AAQ2W0M6</accession>
<dbReference type="Gene3D" id="3.90.79.10">
    <property type="entry name" value="Nucleoside Triphosphate Pyrophosphohydrolase"/>
    <property type="match status" value="1"/>
</dbReference>
<dbReference type="Proteomes" id="UP000405447">
    <property type="component" value="Unassembled WGS sequence"/>
</dbReference>
<keyword evidence="2 3" id="KW-0378">Hydrolase</keyword>
<dbReference type="EMBL" id="CABCSJ010000009">
    <property type="protein sequence ID" value="VST74388.1"/>
    <property type="molecule type" value="Genomic_DNA"/>
</dbReference>
<dbReference type="PROSITE" id="PS00893">
    <property type="entry name" value="NUDIX_BOX"/>
    <property type="match status" value="1"/>
</dbReference>
<organism evidence="5 6">
    <name type="scientific">Streptococcus pneumoniae</name>
    <dbReference type="NCBI Taxonomy" id="1313"/>
    <lineage>
        <taxon>Bacteria</taxon>
        <taxon>Bacillati</taxon>
        <taxon>Bacillota</taxon>
        <taxon>Bacilli</taxon>
        <taxon>Lactobacillales</taxon>
        <taxon>Streptococcaceae</taxon>
        <taxon>Streptococcus</taxon>
    </lineage>
</organism>
<feature type="domain" description="Nudix hydrolase" evidence="4">
    <location>
        <begin position="2"/>
        <end position="100"/>
    </location>
</feature>